<name>A0A433U4R6_ELYCH</name>
<gene>
    <name evidence="1" type="ORF">EGW08_003372</name>
</gene>
<comment type="caution">
    <text evidence="1">The sequence shown here is derived from an EMBL/GenBank/DDBJ whole genome shotgun (WGS) entry which is preliminary data.</text>
</comment>
<dbReference type="SUPFAM" id="SSF51206">
    <property type="entry name" value="cAMP-binding domain-like"/>
    <property type="match status" value="1"/>
</dbReference>
<accession>A0A433U4R6</accession>
<evidence type="ECO:0008006" key="3">
    <source>
        <dbReference type="Google" id="ProtNLM"/>
    </source>
</evidence>
<sequence>MKWLKSAPPKLQIPSTRKILASIPWIDKNQRVVDYIKTFGKRIFFQYNDRIVNVDDPFNGIHVIISGLVRMSVAMRDQRFEPKFTHFLGRVLKKNLVGVNWNTPMSVAMQGRRFEPKETKDLVLVVTLTVVSQMSVAMRGRRSLPKELLLSRLADMRVRHVTSRTLDITRDMNDIVLITGEALDCNSMEAYKAPCFIPQRVTCLEFPSVNLAGGVNPTISYTLSDKPGRVHAMMRDSFKSERSEKFNVQI</sequence>
<evidence type="ECO:0000313" key="1">
    <source>
        <dbReference type="EMBL" id="RUS88827.1"/>
    </source>
</evidence>
<reference evidence="1 2" key="1">
    <citation type="submission" date="2019-01" db="EMBL/GenBank/DDBJ databases">
        <title>A draft genome assembly of the solar-powered sea slug Elysia chlorotica.</title>
        <authorList>
            <person name="Cai H."/>
            <person name="Li Q."/>
            <person name="Fang X."/>
            <person name="Li J."/>
            <person name="Curtis N.E."/>
            <person name="Altenburger A."/>
            <person name="Shibata T."/>
            <person name="Feng M."/>
            <person name="Maeda T."/>
            <person name="Schwartz J.A."/>
            <person name="Shigenobu S."/>
            <person name="Lundholm N."/>
            <person name="Nishiyama T."/>
            <person name="Yang H."/>
            <person name="Hasebe M."/>
            <person name="Li S."/>
            <person name="Pierce S.K."/>
            <person name="Wang J."/>
        </authorList>
    </citation>
    <scope>NUCLEOTIDE SEQUENCE [LARGE SCALE GENOMIC DNA]</scope>
    <source>
        <strain evidence="1">EC2010</strain>
        <tissue evidence="1">Whole organism of an adult</tissue>
    </source>
</reference>
<proteinExistence type="predicted"/>
<organism evidence="1 2">
    <name type="scientific">Elysia chlorotica</name>
    <name type="common">Eastern emerald elysia</name>
    <name type="synonym">Sea slug</name>
    <dbReference type="NCBI Taxonomy" id="188477"/>
    <lineage>
        <taxon>Eukaryota</taxon>
        <taxon>Metazoa</taxon>
        <taxon>Spiralia</taxon>
        <taxon>Lophotrochozoa</taxon>
        <taxon>Mollusca</taxon>
        <taxon>Gastropoda</taxon>
        <taxon>Heterobranchia</taxon>
        <taxon>Euthyneura</taxon>
        <taxon>Panpulmonata</taxon>
        <taxon>Sacoglossa</taxon>
        <taxon>Placobranchoidea</taxon>
        <taxon>Plakobranchidae</taxon>
        <taxon>Elysia</taxon>
    </lineage>
</organism>
<protein>
    <recommendedName>
        <fullName evidence="3">Cyclic nucleotide-binding domain-containing protein</fullName>
    </recommendedName>
</protein>
<dbReference type="EMBL" id="RQTK01000072">
    <property type="protein sequence ID" value="RUS88827.1"/>
    <property type="molecule type" value="Genomic_DNA"/>
</dbReference>
<dbReference type="InterPro" id="IPR018490">
    <property type="entry name" value="cNMP-bd_dom_sf"/>
</dbReference>
<keyword evidence="2" id="KW-1185">Reference proteome</keyword>
<dbReference type="OrthoDB" id="441412at2759"/>
<dbReference type="Proteomes" id="UP000271974">
    <property type="component" value="Unassembled WGS sequence"/>
</dbReference>
<evidence type="ECO:0000313" key="2">
    <source>
        <dbReference type="Proteomes" id="UP000271974"/>
    </source>
</evidence>
<dbReference type="AlphaFoldDB" id="A0A433U4R6"/>